<feature type="compositionally biased region" description="Basic and acidic residues" evidence="2">
    <location>
        <begin position="530"/>
        <end position="560"/>
    </location>
</feature>
<name>A0A0F7U6S1_NEOCL</name>
<dbReference type="PANTHER" id="PTHR15555">
    <property type="entry name" value="ZINC FINGER HIT DOMAIN CONTAINING PROTEIN 2 PROTEIN FON -RELATED"/>
    <property type="match status" value="1"/>
</dbReference>
<feature type="domain" description="HIT-type" evidence="3">
    <location>
        <begin position="20"/>
        <end position="53"/>
    </location>
</feature>
<accession>A0A0F7U6S1</accession>
<dbReference type="Pfam" id="PF04438">
    <property type="entry name" value="zf-HIT"/>
    <property type="match status" value="1"/>
</dbReference>
<dbReference type="InterPro" id="IPR039646">
    <property type="entry name" value="ZNHIT2"/>
</dbReference>
<dbReference type="PROSITE" id="PS51083">
    <property type="entry name" value="ZF_HIT"/>
    <property type="match status" value="1"/>
</dbReference>
<protein>
    <submittedName>
        <fullName evidence="4">HIT zinc finger protein</fullName>
    </submittedName>
</protein>
<reference evidence="4" key="1">
    <citation type="journal article" date="2015" name="PLoS ONE">
        <title>Comprehensive Evaluation of Toxoplasma gondii VEG and Neospora caninum LIV Genomes with Tachyzoite Stage Transcriptome and Proteome Defines Novel Transcript Features.</title>
        <authorList>
            <person name="Ramaprasad A."/>
            <person name="Mourier T."/>
            <person name="Naeem R."/>
            <person name="Malas T.B."/>
            <person name="Moussa E."/>
            <person name="Panigrahi A."/>
            <person name="Vermont S.J."/>
            <person name="Otto T.D."/>
            <person name="Wastling J."/>
            <person name="Pain A."/>
        </authorList>
    </citation>
    <scope>NUCLEOTIDE SEQUENCE</scope>
    <source>
        <strain evidence="4">Liverpool</strain>
    </source>
</reference>
<dbReference type="GO" id="GO:0008270">
    <property type="term" value="F:zinc ion binding"/>
    <property type="evidence" value="ECO:0007669"/>
    <property type="project" value="UniProtKB-UniRule"/>
</dbReference>
<dbReference type="PANTHER" id="PTHR15555:SF0">
    <property type="entry name" value="ZINC FINGER HIT DOMAIN-CONTAINING PROTEIN 2"/>
    <property type="match status" value="1"/>
</dbReference>
<feature type="compositionally biased region" description="Acidic residues" evidence="2">
    <location>
        <begin position="92"/>
        <end position="105"/>
    </location>
</feature>
<evidence type="ECO:0000256" key="2">
    <source>
        <dbReference type="SAM" id="MobiDB-lite"/>
    </source>
</evidence>
<evidence type="ECO:0000256" key="1">
    <source>
        <dbReference type="PROSITE-ProRule" id="PRU00453"/>
    </source>
</evidence>
<evidence type="ECO:0000259" key="3">
    <source>
        <dbReference type="PROSITE" id="PS51083"/>
    </source>
</evidence>
<dbReference type="SUPFAM" id="SSF144232">
    <property type="entry name" value="HIT/MYND zinc finger-like"/>
    <property type="match status" value="1"/>
</dbReference>
<keyword evidence="1" id="KW-0862">Zinc</keyword>
<dbReference type="CDD" id="cd23024">
    <property type="entry name" value="zf-HIT_ZNHIT2-3"/>
    <property type="match status" value="1"/>
</dbReference>
<dbReference type="AlphaFoldDB" id="A0A0F7U6S1"/>
<dbReference type="Gene3D" id="3.30.60.190">
    <property type="match status" value="1"/>
</dbReference>
<feature type="region of interest" description="Disordered" evidence="2">
    <location>
        <begin position="89"/>
        <end position="128"/>
    </location>
</feature>
<dbReference type="InterPro" id="IPR007529">
    <property type="entry name" value="Znf_HIT"/>
</dbReference>
<gene>
    <name evidence="4" type="ORF">BN1204_012960</name>
</gene>
<evidence type="ECO:0000313" key="4">
    <source>
        <dbReference type="EMBL" id="CEL65453.1"/>
    </source>
</evidence>
<feature type="region of interest" description="Disordered" evidence="2">
    <location>
        <begin position="446"/>
        <end position="572"/>
    </location>
</feature>
<keyword evidence="1" id="KW-0863">Zinc-finger</keyword>
<keyword evidence="1" id="KW-0479">Metal-binding</keyword>
<dbReference type="EMBL" id="LN714479">
    <property type="protein sequence ID" value="CEL65453.1"/>
    <property type="molecule type" value="Genomic_DNA"/>
</dbReference>
<organism evidence="4">
    <name type="scientific">Neospora caninum (strain Liverpool)</name>
    <dbReference type="NCBI Taxonomy" id="572307"/>
    <lineage>
        <taxon>Eukaryota</taxon>
        <taxon>Sar</taxon>
        <taxon>Alveolata</taxon>
        <taxon>Apicomplexa</taxon>
        <taxon>Conoidasida</taxon>
        <taxon>Coccidia</taxon>
        <taxon>Eucoccidiorida</taxon>
        <taxon>Eimeriorina</taxon>
        <taxon>Sarcocystidae</taxon>
        <taxon>Neospora</taxon>
    </lineage>
</organism>
<sequence length="572" mass="62667">MDEELSIGLSAVSTRSAATCQVCRRAVSKYTCPKCRARSCSSKCYKVHNAGRCAKQFQEEQVVEAVKAARVTAIDKRRFELKLSRLRKQELGEEEDEEEEAEDDEEQRKDRREEEEEPGEDSALLEGMDDERHAQLIELAQKGMLDEDSLTEEERRAFHNALGTGALAQYLEPWEPWWQKVELRQPIAPPPHCCCRAETKVHPVVFNSLLQLLYAYAHCMRSYNGEVEDVELQEACQHILAIAQALGSTQPPRTPMEALDVALGATSSEAVQCRDPAFNALCLQDLQGVFTCREHAFRAIEEILEMLHGLLLMVAEVQEEEQAEAQRQMAGQRRERANGARREDGEALKKALKERRQYLKTLGRQVQSSERKILFLGSFAWHHWGEVSALLPAALAQVKAKEAQLQVLLKEIKAMDASRAAAARASSMARRCDAIGAVSLAALSPGASGSAGAPRVSPETSLPATARQPFACTPVSTETGRNATRRSLDAGQNTADTSSAGADALPSLTGKSKAEAGGASAADGEDAESSGERDASLAAMGEKDSRSGAEAERPEKREVEAVTLHTRLIEEC</sequence>
<proteinExistence type="predicted"/>
<feature type="compositionally biased region" description="Polar residues" evidence="2">
    <location>
        <begin position="490"/>
        <end position="500"/>
    </location>
</feature>